<feature type="compositionally biased region" description="Low complexity" evidence="6">
    <location>
        <begin position="672"/>
        <end position="692"/>
    </location>
</feature>
<dbReference type="GO" id="GO:0008270">
    <property type="term" value="F:zinc ion binding"/>
    <property type="evidence" value="ECO:0007669"/>
    <property type="project" value="UniProtKB-KW"/>
</dbReference>
<dbReference type="Gene3D" id="3.30.1370.210">
    <property type="match status" value="1"/>
</dbReference>
<feature type="zinc finger region" description="C3H1-type" evidence="5">
    <location>
        <begin position="72"/>
        <end position="95"/>
    </location>
</feature>
<feature type="region of interest" description="Disordered" evidence="6">
    <location>
        <begin position="817"/>
        <end position="841"/>
    </location>
</feature>
<evidence type="ECO:0000256" key="2">
    <source>
        <dbReference type="ARBA" id="ARBA00022771"/>
    </source>
</evidence>
<dbReference type="InterPro" id="IPR000571">
    <property type="entry name" value="Znf_CCCH"/>
</dbReference>
<dbReference type="InterPro" id="IPR045234">
    <property type="entry name" value="Unkempt-like"/>
</dbReference>
<dbReference type="AlphaFoldDB" id="A0AAD3DHN6"/>
<feature type="region of interest" description="Disordered" evidence="6">
    <location>
        <begin position="672"/>
        <end position="727"/>
    </location>
</feature>
<feature type="compositionally biased region" description="Low complexity" evidence="6">
    <location>
        <begin position="829"/>
        <end position="841"/>
    </location>
</feature>
<dbReference type="PROSITE" id="PS50103">
    <property type="entry name" value="ZF_C3H1"/>
    <property type="match status" value="1"/>
</dbReference>
<keyword evidence="4" id="KW-0238">DNA-binding</keyword>
<feature type="compositionally biased region" description="Pro residues" evidence="6">
    <location>
        <begin position="318"/>
        <end position="335"/>
    </location>
</feature>
<gene>
    <name evidence="8" type="ORF">Agub_g2843</name>
</gene>
<dbReference type="Pfam" id="PF25512">
    <property type="entry name" value="zf-CCCH_AtC3H23"/>
    <property type="match status" value="1"/>
</dbReference>
<organism evidence="8 9">
    <name type="scientific">Astrephomene gubernaculifera</name>
    <dbReference type="NCBI Taxonomy" id="47775"/>
    <lineage>
        <taxon>Eukaryota</taxon>
        <taxon>Viridiplantae</taxon>
        <taxon>Chlorophyta</taxon>
        <taxon>core chlorophytes</taxon>
        <taxon>Chlorophyceae</taxon>
        <taxon>CS clade</taxon>
        <taxon>Chlamydomonadales</taxon>
        <taxon>Astrephomenaceae</taxon>
        <taxon>Astrephomene</taxon>
    </lineage>
</organism>
<feature type="compositionally biased region" description="Low complexity" evidence="6">
    <location>
        <begin position="306"/>
        <end position="317"/>
    </location>
</feature>
<dbReference type="EMBL" id="BMAR01000002">
    <property type="protein sequence ID" value="GFR42026.1"/>
    <property type="molecule type" value="Genomic_DNA"/>
</dbReference>
<evidence type="ECO:0000256" key="6">
    <source>
        <dbReference type="SAM" id="MobiDB-lite"/>
    </source>
</evidence>
<keyword evidence="3 5" id="KW-0862">Zinc</keyword>
<protein>
    <recommendedName>
        <fullName evidence="7">C3H1-type domain-containing protein</fullName>
    </recommendedName>
</protein>
<evidence type="ECO:0000256" key="1">
    <source>
        <dbReference type="ARBA" id="ARBA00022723"/>
    </source>
</evidence>
<feature type="region of interest" description="Disordered" evidence="6">
    <location>
        <begin position="566"/>
        <end position="589"/>
    </location>
</feature>
<sequence length="984" mass="98026">MELGDFDGPPGNADALQALRSACLPDDFWMYNYKVLPCPHGYRHSWTHCPFSHTGETARRRCPRNYHYLPDPCVNVRNKRQCPNGDACPYSHNTFEQWLHPARYRTRLCYLGANCRRPTCFFAHSVDELRSVEEGESGCFAGNNNNTVTAVPAISFPPPLPLSSSCGLSNLPDGASGGAGCYGGAGGGSGCSGAAFAGGSGASGEFAPLTPDSAPLLTAAAAAVTAKVQSTATSPVAAVPMPSAVPSPPPPTTTARTAAIPTVSGLSPVCHVQPVTPAVYVPVSLQQHMVQPPSVQAPHDAPHPPSASQQQPQQRQPQPYPRAKPTAPQPQPQQPPQQHLPHHQIMALAPMQPCLTHGPPGAAGMVPIPGMPYAVPMAIRPMHALPHPLQPTAMGTTVYLHAGPQPQQMPGMNAGPHQHPNHLSRPLAGPMGHVAAGATLLPHLYHIAPYGTVGCYYPAQQQPQLQLQGGGSSIAGAGHQADGCTRSSSHSGEVSPFGEGAAATAAAAAAAAATMRPTQSRGGGGGHGYRHHPSQQFQTHGSGQRPAAANGLMYVSASAPVVPNGQRGGVGGGVGGGSAPVPRHMPAPTNRAGAAVRRISTPSSPPAADAAAVAAAAAAAAAAALRYPEAPSVFIGSGSSRGSDGGNSAAADMSDAQQIDAAFSKLSVIQSPTTSLPVPTSPPAAISPNSAATDGKSRSPPSASAMLPQALPTSAVGPSTTESAHVEDASAAAATAALLQHVLVSVAAANGHSVPQPAAFLAALASGGGGASVTADGSNDLPDCDATACNDIAFLERASDPGPRSNVHAAMRRLSNEYGSSETAAGRNSDPGGDSATAAAATPGASATTAAVPGVEQLLLPLLQTVLTEGLASGQLQLVDGMLRVKSGGGDVAELDGACHVAPAAAATATAVVTAMAADCSISGFSGKTSASGSITASSSASMSSGGSSSGGSSTRNGSGACLASDHAAAAAAVATCAGAAGIA</sequence>
<keyword evidence="2 5" id="KW-0863">Zinc-finger</keyword>
<comment type="caution">
    <text evidence="8">The sequence shown here is derived from an EMBL/GenBank/DDBJ whole genome shotgun (WGS) entry which is preliminary data.</text>
</comment>
<feature type="region of interest" description="Disordered" evidence="6">
    <location>
        <begin position="468"/>
        <end position="498"/>
    </location>
</feature>
<proteinExistence type="predicted"/>
<name>A0AAD3DHN6_9CHLO</name>
<evidence type="ECO:0000256" key="5">
    <source>
        <dbReference type="PROSITE-ProRule" id="PRU00723"/>
    </source>
</evidence>
<feature type="domain" description="C3H1-type" evidence="7">
    <location>
        <begin position="72"/>
        <end position="95"/>
    </location>
</feature>
<evidence type="ECO:0000256" key="3">
    <source>
        <dbReference type="ARBA" id="ARBA00022833"/>
    </source>
</evidence>
<evidence type="ECO:0000313" key="8">
    <source>
        <dbReference type="EMBL" id="GFR42026.1"/>
    </source>
</evidence>
<keyword evidence="1 5" id="KW-0479">Metal-binding</keyword>
<dbReference type="SMART" id="SM00356">
    <property type="entry name" value="ZnF_C3H1"/>
    <property type="match status" value="2"/>
</dbReference>
<feature type="region of interest" description="Disordered" evidence="6">
    <location>
        <begin position="512"/>
        <end position="547"/>
    </location>
</feature>
<reference evidence="8 9" key="1">
    <citation type="journal article" date="2021" name="Sci. Rep.">
        <title>Genome sequencing of the multicellular alga Astrephomene provides insights into convergent evolution of germ-soma differentiation.</title>
        <authorList>
            <person name="Yamashita S."/>
            <person name="Yamamoto K."/>
            <person name="Matsuzaki R."/>
            <person name="Suzuki S."/>
            <person name="Yamaguchi H."/>
            <person name="Hirooka S."/>
            <person name="Minakuchi Y."/>
            <person name="Miyagishima S."/>
            <person name="Kawachi M."/>
            <person name="Toyoda A."/>
            <person name="Nozaki H."/>
        </authorList>
    </citation>
    <scope>NUCLEOTIDE SEQUENCE [LARGE SCALE GENOMIC DNA]</scope>
    <source>
        <strain evidence="8 9">NIES-4017</strain>
    </source>
</reference>
<dbReference type="GO" id="GO:0003677">
    <property type="term" value="F:DNA binding"/>
    <property type="evidence" value="ECO:0007669"/>
    <property type="project" value="UniProtKB-KW"/>
</dbReference>
<keyword evidence="9" id="KW-1185">Reference proteome</keyword>
<dbReference type="PANTHER" id="PTHR14493">
    <property type="entry name" value="UNKEMPT FAMILY MEMBER"/>
    <property type="match status" value="1"/>
</dbReference>
<evidence type="ECO:0000259" key="7">
    <source>
        <dbReference type="PROSITE" id="PS50103"/>
    </source>
</evidence>
<accession>A0AAD3DHN6</accession>
<dbReference type="PANTHER" id="PTHR14493:SF50">
    <property type="entry name" value="RING FINGER PROTEIN UNKEMPT"/>
    <property type="match status" value="1"/>
</dbReference>
<feature type="region of interest" description="Disordered" evidence="6">
    <location>
        <begin position="292"/>
        <end position="341"/>
    </location>
</feature>
<dbReference type="Proteomes" id="UP001054857">
    <property type="component" value="Unassembled WGS sequence"/>
</dbReference>
<feature type="compositionally biased region" description="Gly residues" evidence="6">
    <location>
        <begin position="566"/>
        <end position="578"/>
    </location>
</feature>
<evidence type="ECO:0000256" key="4">
    <source>
        <dbReference type="ARBA" id="ARBA00023125"/>
    </source>
</evidence>
<dbReference type="InterPro" id="IPR057444">
    <property type="entry name" value="Znf-CCCH_AtC3H23-like"/>
</dbReference>
<evidence type="ECO:0000313" key="9">
    <source>
        <dbReference type="Proteomes" id="UP001054857"/>
    </source>
</evidence>
<feature type="region of interest" description="Disordered" evidence="6">
    <location>
        <begin position="936"/>
        <end position="956"/>
    </location>
</feature>